<dbReference type="Proteomes" id="UP000541109">
    <property type="component" value="Unassembled WGS sequence"/>
</dbReference>
<dbReference type="InterPro" id="IPR036182">
    <property type="entry name" value="PCuAC_sf"/>
</dbReference>
<keyword evidence="3" id="KW-1185">Reference proteome</keyword>
<dbReference type="PANTHER" id="PTHR36302:SF1">
    <property type="entry name" value="COPPER CHAPERONE PCU(A)C"/>
    <property type="match status" value="1"/>
</dbReference>
<reference evidence="2 3" key="1">
    <citation type="submission" date="2020-07" db="EMBL/GenBank/DDBJ databases">
        <title>Stappia sp., F7233, whole genome shotgun sequencing project.</title>
        <authorList>
            <person name="Jiang S."/>
            <person name="Liu Z.W."/>
            <person name="Du Z.J."/>
        </authorList>
    </citation>
    <scope>NUCLEOTIDE SEQUENCE [LARGE SCALE GENOMIC DNA]</scope>
    <source>
        <strain evidence="2 3">F7233</strain>
    </source>
</reference>
<gene>
    <name evidence="2" type="ORF">H2509_00410</name>
</gene>
<evidence type="ECO:0000256" key="1">
    <source>
        <dbReference type="SAM" id="SignalP"/>
    </source>
</evidence>
<protein>
    <submittedName>
        <fullName evidence="2">Copper chaperone PCu(A)C</fullName>
    </submittedName>
</protein>
<dbReference type="PANTHER" id="PTHR36302">
    <property type="entry name" value="BLR7088 PROTEIN"/>
    <property type="match status" value="1"/>
</dbReference>
<feature type="signal peptide" evidence="1">
    <location>
        <begin position="1"/>
        <end position="19"/>
    </location>
</feature>
<dbReference type="EMBL" id="JACFXV010000006">
    <property type="protein sequence ID" value="MBA5775580.1"/>
    <property type="molecule type" value="Genomic_DNA"/>
</dbReference>
<keyword evidence="1" id="KW-0732">Signal</keyword>
<evidence type="ECO:0000313" key="3">
    <source>
        <dbReference type="Proteomes" id="UP000541109"/>
    </source>
</evidence>
<feature type="chain" id="PRO_5032866638" evidence="1">
    <location>
        <begin position="20"/>
        <end position="145"/>
    </location>
</feature>
<dbReference type="InterPro" id="IPR058248">
    <property type="entry name" value="Lxx211020-like"/>
</dbReference>
<accession>A0A839A7P5</accession>
<dbReference type="AlphaFoldDB" id="A0A839A7P5"/>
<sequence length="145" mass="15165">MRTYILLAAMAFWPISAQADVTVRDGWARASVLESRPTAAYLTLASDREDQLIGIASPVAGHVTIHAVKADASGVSRMVEIDALNMFPGKTVTLAPGGMHFMLLDLSQKLEKGTTLPLSLTFASGATMQISVPVLGPGASGPQGD</sequence>
<dbReference type="Pfam" id="PF04314">
    <property type="entry name" value="PCuAC"/>
    <property type="match status" value="1"/>
</dbReference>
<dbReference type="SUPFAM" id="SSF110087">
    <property type="entry name" value="DR1885-like metal-binding protein"/>
    <property type="match status" value="1"/>
</dbReference>
<dbReference type="InterPro" id="IPR007410">
    <property type="entry name" value="LpqE-like"/>
</dbReference>
<name>A0A839A7P5_9HYPH</name>
<evidence type="ECO:0000313" key="2">
    <source>
        <dbReference type="EMBL" id="MBA5775580.1"/>
    </source>
</evidence>
<comment type="caution">
    <text evidence="2">The sequence shown here is derived from an EMBL/GenBank/DDBJ whole genome shotgun (WGS) entry which is preliminary data.</text>
</comment>
<proteinExistence type="predicted"/>
<organism evidence="2 3">
    <name type="scientific">Stappia albiluteola</name>
    <dbReference type="NCBI Taxonomy" id="2758565"/>
    <lineage>
        <taxon>Bacteria</taxon>
        <taxon>Pseudomonadati</taxon>
        <taxon>Pseudomonadota</taxon>
        <taxon>Alphaproteobacteria</taxon>
        <taxon>Hyphomicrobiales</taxon>
        <taxon>Stappiaceae</taxon>
        <taxon>Stappia</taxon>
    </lineage>
</organism>
<dbReference type="RefSeq" id="WP_182161147.1">
    <property type="nucleotide sequence ID" value="NZ_JACFXV010000006.1"/>
</dbReference>
<dbReference type="Gene3D" id="2.60.40.1890">
    <property type="entry name" value="PCu(A)C copper chaperone"/>
    <property type="match status" value="1"/>
</dbReference>